<dbReference type="EMBL" id="BRPK01000007">
    <property type="protein sequence ID" value="GLB40066.1"/>
    <property type="molecule type" value="Genomic_DNA"/>
</dbReference>
<accession>A0A9P3PRL4</accession>
<keyword evidence="1" id="KW-0723">Serine/threonine-protein kinase</keyword>
<organism evidence="5 6">
    <name type="scientific">Lyophyllum shimeji</name>
    <name type="common">Hon-shimeji</name>
    <name type="synonym">Tricholoma shimeji</name>
    <dbReference type="NCBI Taxonomy" id="47721"/>
    <lineage>
        <taxon>Eukaryota</taxon>
        <taxon>Fungi</taxon>
        <taxon>Dikarya</taxon>
        <taxon>Basidiomycota</taxon>
        <taxon>Agaricomycotina</taxon>
        <taxon>Agaricomycetes</taxon>
        <taxon>Agaricomycetidae</taxon>
        <taxon>Agaricales</taxon>
        <taxon>Tricholomatineae</taxon>
        <taxon>Lyophyllaceae</taxon>
        <taxon>Lyophyllum</taxon>
    </lineage>
</organism>
<name>A0A9P3PRL4_LYOSH</name>
<dbReference type="InterPro" id="IPR011009">
    <property type="entry name" value="Kinase-like_dom_sf"/>
</dbReference>
<feature type="domain" description="Alpha-type protein kinase" evidence="4">
    <location>
        <begin position="1"/>
        <end position="152"/>
    </location>
</feature>
<dbReference type="Pfam" id="PF02816">
    <property type="entry name" value="Alpha_kinase"/>
    <property type="match status" value="1"/>
</dbReference>
<dbReference type="GO" id="GO:0005524">
    <property type="term" value="F:ATP binding"/>
    <property type="evidence" value="ECO:0007669"/>
    <property type="project" value="InterPro"/>
</dbReference>
<keyword evidence="6" id="KW-1185">Reference proteome</keyword>
<dbReference type="OrthoDB" id="2658733at2759"/>
<sequence>MSSYDAKKTAFLLEEVIDTSTEGPFRKYLNNTSPVPLAMETKADEERAKFLAFTQHVQYWKTKKQAFVSDYQGGRSLLTDPQISSSGTLGPIFADGNIPTAHRNFGITISATSSASGLVFRPGPLSTTRMLELDIRTLNPCNLACILDTRTT</sequence>
<evidence type="ECO:0000259" key="4">
    <source>
        <dbReference type="PROSITE" id="PS51158"/>
    </source>
</evidence>
<keyword evidence="2" id="KW-0808">Transferase</keyword>
<dbReference type="GO" id="GO:0004674">
    <property type="term" value="F:protein serine/threonine kinase activity"/>
    <property type="evidence" value="ECO:0007669"/>
    <property type="project" value="UniProtKB-KW"/>
</dbReference>
<evidence type="ECO:0000313" key="6">
    <source>
        <dbReference type="Proteomes" id="UP001063166"/>
    </source>
</evidence>
<evidence type="ECO:0000256" key="1">
    <source>
        <dbReference type="ARBA" id="ARBA00022527"/>
    </source>
</evidence>
<dbReference type="Gene3D" id="3.20.200.10">
    <property type="entry name" value="MHCK/EF2 kinase"/>
    <property type="match status" value="1"/>
</dbReference>
<evidence type="ECO:0000256" key="3">
    <source>
        <dbReference type="ARBA" id="ARBA00022777"/>
    </source>
</evidence>
<protein>
    <submittedName>
        <fullName evidence="5">Alpha-kinase family protein</fullName>
    </submittedName>
</protein>
<reference evidence="5" key="1">
    <citation type="submission" date="2022-07" db="EMBL/GenBank/DDBJ databases">
        <title>The genome of Lyophyllum shimeji provides insight into the initial evolution of ectomycorrhizal fungal genome.</title>
        <authorList>
            <person name="Kobayashi Y."/>
            <person name="Shibata T."/>
            <person name="Hirakawa H."/>
            <person name="Shigenobu S."/>
            <person name="Nishiyama T."/>
            <person name="Yamada A."/>
            <person name="Hasebe M."/>
            <person name="Kawaguchi M."/>
        </authorList>
    </citation>
    <scope>NUCLEOTIDE SEQUENCE</scope>
    <source>
        <strain evidence="5">AT787</strain>
    </source>
</reference>
<dbReference type="InterPro" id="IPR004166">
    <property type="entry name" value="a-kinase_dom"/>
</dbReference>
<dbReference type="AlphaFoldDB" id="A0A9P3PRL4"/>
<dbReference type="PROSITE" id="PS51158">
    <property type="entry name" value="ALPHA_KINASE"/>
    <property type="match status" value="1"/>
</dbReference>
<evidence type="ECO:0000256" key="2">
    <source>
        <dbReference type="ARBA" id="ARBA00022679"/>
    </source>
</evidence>
<dbReference type="Proteomes" id="UP001063166">
    <property type="component" value="Unassembled WGS sequence"/>
</dbReference>
<proteinExistence type="predicted"/>
<evidence type="ECO:0000313" key="5">
    <source>
        <dbReference type="EMBL" id="GLB40066.1"/>
    </source>
</evidence>
<dbReference type="SUPFAM" id="SSF56112">
    <property type="entry name" value="Protein kinase-like (PK-like)"/>
    <property type="match status" value="1"/>
</dbReference>
<gene>
    <name evidence="5" type="ORF">LshimejAT787_0705760</name>
</gene>
<comment type="caution">
    <text evidence="5">The sequence shown here is derived from an EMBL/GenBank/DDBJ whole genome shotgun (WGS) entry which is preliminary data.</text>
</comment>
<keyword evidence="3" id="KW-0418">Kinase</keyword>